<dbReference type="RefSeq" id="XP_038971500.1">
    <property type="nucleotide sequence ID" value="XM_039115572.1"/>
</dbReference>
<accession>A0A8B8ZBN5</accession>
<keyword evidence="6" id="KW-0560">Oxidoreductase</keyword>
<evidence type="ECO:0000256" key="4">
    <source>
        <dbReference type="ARBA" id="ARBA00022723"/>
    </source>
</evidence>
<proteinExistence type="predicted"/>
<evidence type="ECO:0000256" key="2">
    <source>
        <dbReference type="ARBA" id="ARBA00022617"/>
    </source>
</evidence>
<reference evidence="12" key="1">
    <citation type="journal article" date="2019" name="Nat. Commun.">
        <title>Genome-wide association mapping of date palm fruit traits.</title>
        <authorList>
            <person name="Hazzouri K.M."/>
            <person name="Gros-Balthazard M."/>
            <person name="Flowers J.M."/>
            <person name="Copetti D."/>
            <person name="Lemansour A."/>
            <person name="Lebrun M."/>
            <person name="Masmoudi K."/>
            <person name="Ferrand S."/>
            <person name="Dhar M.I."/>
            <person name="Fresquez Z.A."/>
            <person name="Rosas U."/>
            <person name="Zhang J."/>
            <person name="Talag J."/>
            <person name="Lee S."/>
            <person name="Kudrna D."/>
            <person name="Powell R.F."/>
            <person name="Leitch I.J."/>
            <person name="Krueger R.R."/>
            <person name="Wing R.A."/>
            <person name="Amiri K.M.A."/>
            <person name="Purugganan M.D."/>
        </authorList>
    </citation>
    <scope>NUCLEOTIDE SEQUENCE [LARGE SCALE GENOMIC DNA]</scope>
    <source>
        <strain evidence="12">cv. Khalas</strain>
    </source>
</reference>
<evidence type="ECO:0000256" key="11">
    <source>
        <dbReference type="SAM" id="SignalP"/>
    </source>
</evidence>
<dbReference type="PRINTS" id="PR00385">
    <property type="entry name" value="P450"/>
</dbReference>
<gene>
    <name evidence="13" type="primary">LOC103715818</name>
</gene>
<sequence length="544" mass="62359">MDIWLLIQLSLSLATALTLLLRQATTNGTKKRRLPPGPPALRILGNIFWLWRSFQELEFIIRERHSRYEPIVTLRIGSRPAIFISENPRSPGSHRAGRHLLRPPRPPPRLPFPQQQPAYIISAAAYGPFWRLLRRNQLISEILHSSRVKLHAPGRAWVLRVLTNHLRSQADSNGAGAVTAMRSFHVAMFCLLVLMCLGEKLDEKAIEDIEIANRSFLPYSSKLNVLGFFPRITRYILGFIWNRIKTASQMCRRQAELFLPLIEARKEHKKQQQHKREGERYVHSYVDSLLDMEFPEEWGRKLTDEEIVSLCSEFLNAGTDSTSTALQWIMANLVKHQDIQGKLVGRDRRVVEKDREEIKEEDLQRMPYLKAVIMEGLRRHPPAHFVLPRTATEDATLDGHLIPKNASVNFMVAEMSWDGKVWEEPMEFKPEKFLAGGLGEGVDITGSREIKMMPFGASRRTCPGLGLAMLHLEYFVANLVRAFEWKAVDGEEVDLSEKTEFMVVMKKPLRREASQCTSCPIPFFHDHLRGSSEISYGRGIVAFI</sequence>
<evidence type="ECO:0000256" key="7">
    <source>
        <dbReference type="ARBA" id="ARBA00023004"/>
    </source>
</evidence>
<name>A0A8B8ZBN5_PHODC</name>
<evidence type="ECO:0000256" key="3">
    <source>
        <dbReference type="ARBA" id="ARBA00022692"/>
    </source>
</evidence>
<evidence type="ECO:0000256" key="10">
    <source>
        <dbReference type="PIRSR" id="PIRSR602401-1"/>
    </source>
</evidence>
<evidence type="ECO:0000256" key="9">
    <source>
        <dbReference type="ARBA" id="ARBA00023136"/>
    </source>
</evidence>
<comment type="cofactor">
    <cofactor evidence="10">
        <name>heme</name>
        <dbReference type="ChEBI" id="CHEBI:30413"/>
    </cofactor>
</comment>
<dbReference type="InterPro" id="IPR002401">
    <property type="entry name" value="Cyt_P450_E_grp-I"/>
</dbReference>
<comment type="subcellular location">
    <subcellularLocation>
        <location evidence="1">Membrane</location>
        <topology evidence="1">Single-pass membrane protein</topology>
    </subcellularLocation>
</comment>
<keyword evidence="11" id="KW-0732">Signal</keyword>
<dbReference type="CDD" id="cd11075">
    <property type="entry name" value="CYP77_89"/>
    <property type="match status" value="1"/>
</dbReference>
<keyword evidence="9" id="KW-0472">Membrane</keyword>
<dbReference type="GO" id="GO:0020037">
    <property type="term" value="F:heme binding"/>
    <property type="evidence" value="ECO:0007669"/>
    <property type="project" value="InterPro"/>
</dbReference>
<dbReference type="PANTHER" id="PTHR24298">
    <property type="entry name" value="FLAVONOID 3'-MONOOXYGENASE-RELATED"/>
    <property type="match status" value="1"/>
</dbReference>
<evidence type="ECO:0000256" key="6">
    <source>
        <dbReference type="ARBA" id="ARBA00023002"/>
    </source>
</evidence>
<dbReference type="FunFam" id="1.10.630.10:FF:000012">
    <property type="entry name" value="Cytochrome P450 family protein"/>
    <property type="match status" value="1"/>
</dbReference>
<keyword evidence="2 10" id="KW-0349">Heme</keyword>
<dbReference type="GO" id="GO:0005506">
    <property type="term" value="F:iron ion binding"/>
    <property type="evidence" value="ECO:0007669"/>
    <property type="project" value="InterPro"/>
</dbReference>
<dbReference type="GeneID" id="103715818"/>
<keyword evidence="5" id="KW-1133">Transmembrane helix</keyword>
<dbReference type="Pfam" id="PF00067">
    <property type="entry name" value="p450"/>
    <property type="match status" value="1"/>
</dbReference>
<evidence type="ECO:0000256" key="1">
    <source>
        <dbReference type="ARBA" id="ARBA00004167"/>
    </source>
</evidence>
<evidence type="ECO:0000313" key="13">
    <source>
        <dbReference type="RefSeq" id="XP_038971500.1"/>
    </source>
</evidence>
<dbReference type="InterPro" id="IPR051103">
    <property type="entry name" value="Plant_metabolite_P450s"/>
</dbReference>
<evidence type="ECO:0000256" key="8">
    <source>
        <dbReference type="ARBA" id="ARBA00023033"/>
    </source>
</evidence>
<dbReference type="InterPro" id="IPR001128">
    <property type="entry name" value="Cyt_P450"/>
</dbReference>
<evidence type="ECO:0000256" key="5">
    <source>
        <dbReference type="ARBA" id="ARBA00022989"/>
    </source>
</evidence>
<dbReference type="PRINTS" id="PR00463">
    <property type="entry name" value="EP450I"/>
</dbReference>
<keyword evidence="7 10" id="KW-0408">Iron</keyword>
<dbReference type="AlphaFoldDB" id="A0A8B8ZBN5"/>
<reference evidence="13" key="2">
    <citation type="submission" date="2025-08" db="UniProtKB">
        <authorList>
            <consortium name="RefSeq"/>
        </authorList>
    </citation>
    <scope>IDENTIFICATION</scope>
    <source>
        <tissue evidence="13">Young leaves</tissue>
    </source>
</reference>
<feature type="chain" id="PRO_5034949619" evidence="11">
    <location>
        <begin position="17"/>
        <end position="544"/>
    </location>
</feature>
<evidence type="ECO:0000313" key="12">
    <source>
        <dbReference type="Proteomes" id="UP000228380"/>
    </source>
</evidence>
<feature type="signal peptide" evidence="11">
    <location>
        <begin position="1"/>
        <end position="16"/>
    </location>
</feature>
<keyword evidence="4 10" id="KW-0479">Metal-binding</keyword>
<organism evidence="12 13">
    <name type="scientific">Phoenix dactylifera</name>
    <name type="common">Date palm</name>
    <dbReference type="NCBI Taxonomy" id="42345"/>
    <lineage>
        <taxon>Eukaryota</taxon>
        <taxon>Viridiplantae</taxon>
        <taxon>Streptophyta</taxon>
        <taxon>Embryophyta</taxon>
        <taxon>Tracheophyta</taxon>
        <taxon>Spermatophyta</taxon>
        <taxon>Magnoliopsida</taxon>
        <taxon>Liliopsida</taxon>
        <taxon>Arecaceae</taxon>
        <taxon>Coryphoideae</taxon>
        <taxon>Phoeniceae</taxon>
        <taxon>Phoenix</taxon>
    </lineage>
</organism>
<keyword evidence="8" id="KW-0503">Monooxygenase</keyword>
<dbReference type="GO" id="GO:0016020">
    <property type="term" value="C:membrane"/>
    <property type="evidence" value="ECO:0007669"/>
    <property type="project" value="UniProtKB-SubCell"/>
</dbReference>
<dbReference type="PANTHER" id="PTHR24298:SF800">
    <property type="entry name" value="CYTOCHROME P450 89A2-RELATED"/>
    <property type="match status" value="1"/>
</dbReference>
<dbReference type="InterPro" id="IPR036396">
    <property type="entry name" value="Cyt_P450_sf"/>
</dbReference>
<dbReference type="Gene3D" id="1.10.630.10">
    <property type="entry name" value="Cytochrome P450"/>
    <property type="match status" value="1"/>
</dbReference>
<dbReference type="KEGG" id="pda:103715818"/>
<dbReference type="Proteomes" id="UP000228380">
    <property type="component" value="Chromosome 18"/>
</dbReference>
<dbReference type="SUPFAM" id="SSF48264">
    <property type="entry name" value="Cytochrome P450"/>
    <property type="match status" value="1"/>
</dbReference>
<dbReference type="OrthoDB" id="1055148at2759"/>
<keyword evidence="12" id="KW-1185">Reference proteome</keyword>
<dbReference type="GO" id="GO:0016709">
    <property type="term" value="F:oxidoreductase activity, acting on paired donors, with incorporation or reduction of molecular oxygen, NAD(P)H as one donor, and incorporation of one atom of oxygen"/>
    <property type="evidence" value="ECO:0007669"/>
    <property type="project" value="TreeGrafter"/>
</dbReference>
<protein>
    <submittedName>
        <fullName evidence="13">Cytochrome P450 89A2-like</fullName>
    </submittedName>
</protein>
<keyword evidence="3" id="KW-0812">Transmembrane</keyword>
<feature type="binding site" description="axial binding residue" evidence="10">
    <location>
        <position position="462"/>
    </location>
    <ligand>
        <name>heme</name>
        <dbReference type="ChEBI" id="CHEBI:30413"/>
    </ligand>
    <ligandPart>
        <name>Fe</name>
        <dbReference type="ChEBI" id="CHEBI:18248"/>
    </ligandPart>
</feature>